<evidence type="ECO:0000313" key="1">
    <source>
        <dbReference type="EMBL" id="MBD5807123.1"/>
    </source>
</evidence>
<organism evidence="1 2">
    <name type="scientific">Limosilactobacillus walteri</name>
    <dbReference type="NCBI Taxonomy" id="2268022"/>
    <lineage>
        <taxon>Bacteria</taxon>
        <taxon>Bacillati</taxon>
        <taxon>Bacillota</taxon>
        <taxon>Bacilli</taxon>
        <taxon>Lactobacillales</taxon>
        <taxon>Lactobacillaceae</taxon>
        <taxon>Limosilactobacillus</taxon>
    </lineage>
</organism>
<reference evidence="1 2" key="1">
    <citation type="submission" date="2018-07" db="EMBL/GenBank/DDBJ databases">
        <title>Phylogenomic Insights into understanding Host Adaptation of Lactobacillus reuteri by a novel species, Lactobacillus spp. M31.</title>
        <authorList>
            <person name="Sharma S."/>
            <person name="Patil P."/>
            <person name="Korpole S."/>
            <person name="Patil P.B."/>
        </authorList>
    </citation>
    <scope>NUCLEOTIDE SEQUENCE [LARGE SCALE GENOMIC DNA]</scope>
    <source>
        <strain evidence="1 2">M31</strain>
    </source>
</reference>
<keyword evidence="2" id="KW-1185">Reference proteome</keyword>
<gene>
    <name evidence="1" type="ORF">DTK66_08450</name>
</gene>
<name>A0ABR8P8R1_9LACO</name>
<proteinExistence type="predicted"/>
<dbReference type="Proteomes" id="UP000704341">
    <property type="component" value="Unassembled WGS sequence"/>
</dbReference>
<protein>
    <submittedName>
        <fullName evidence="1">Uncharacterized protein</fullName>
    </submittedName>
</protein>
<evidence type="ECO:0000313" key="2">
    <source>
        <dbReference type="Proteomes" id="UP000704341"/>
    </source>
</evidence>
<sequence length="65" mass="7632">MLPKISICIVSKTEGQLPVSELFNVLKVNVKGITSDYQKYTQKKQFGMQKRKTFIHYLKWINKRG</sequence>
<comment type="caution">
    <text evidence="1">The sequence shown here is derived from an EMBL/GenBank/DDBJ whole genome shotgun (WGS) entry which is preliminary data.</text>
</comment>
<accession>A0ABR8P8R1</accession>
<dbReference type="EMBL" id="QORN01000033">
    <property type="protein sequence ID" value="MBD5807123.1"/>
    <property type="molecule type" value="Genomic_DNA"/>
</dbReference>